<dbReference type="AlphaFoldDB" id="A0A9E2LC45"/>
<feature type="transmembrane region" description="Helical" evidence="1">
    <location>
        <begin position="59"/>
        <end position="82"/>
    </location>
</feature>
<name>A0A9E2LC45_9BACT</name>
<reference evidence="2" key="2">
    <citation type="submission" date="2021-04" db="EMBL/GenBank/DDBJ databases">
        <authorList>
            <person name="Gilroy R."/>
        </authorList>
    </citation>
    <scope>NUCLEOTIDE SEQUENCE</scope>
    <source>
        <strain evidence="2">G3-2149</strain>
    </source>
</reference>
<comment type="caution">
    <text evidence="2">The sequence shown here is derived from an EMBL/GenBank/DDBJ whole genome shotgun (WGS) entry which is preliminary data.</text>
</comment>
<evidence type="ECO:0000256" key="1">
    <source>
        <dbReference type="SAM" id="Phobius"/>
    </source>
</evidence>
<sequence length="94" mass="10830">MFSILIFMLTGIALGYRFRHVVLFHKTEKTISITILFLLFFFGLNIGSNQSLIHNFSSFGLQALLLAVAGLAGSLIMSWITYRLFFRKEDRHEK</sequence>
<evidence type="ECO:0000313" key="3">
    <source>
        <dbReference type="Proteomes" id="UP000823865"/>
    </source>
</evidence>
<keyword evidence="1" id="KW-0472">Membrane</keyword>
<organism evidence="2 3">
    <name type="scientific">Candidatus Paraprevotella stercoravium</name>
    <dbReference type="NCBI Taxonomy" id="2838725"/>
    <lineage>
        <taxon>Bacteria</taxon>
        <taxon>Pseudomonadati</taxon>
        <taxon>Bacteroidota</taxon>
        <taxon>Bacteroidia</taxon>
        <taxon>Bacteroidales</taxon>
        <taxon>Prevotellaceae</taxon>
        <taxon>Paraprevotella</taxon>
    </lineage>
</organism>
<evidence type="ECO:0000313" key="2">
    <source>
        <dbReference type="EMBL" id="MBU3854153.1"/>
    </source>
</evidence>
<feature type="transmembrane region" description="Helical" evidence="1">
    <location>
        <begin position="31"/>
        <end position="47"/>
    </location>
</feature>
<dbReference type="EMBL" id="JAHLFU010000211">
    <property type="protein sequence ID" value="MBU3854153.1"/>
    <property type="molecule type" value="Genomic_DNA"/>
</dbReference>
<accession>A0A9E2LC45</accession>
<gene>
    <name evidence="2" type="ORF">H9789_10150</name>
</gene>
<dbReference type="Proteomes" id="UP000823865">
    <property type="component" value="Unassembled WGS sequence"/>
</dbReference>
<proteinExistence type="predicted"/>
<keyword evidence="1" id="KW-0812">Transmembrane</keyword>
<dbReference type="Pfam" id="PF03956">
    <property type="entry name" value="Lys_export"/>
    <property type="match status" value="1"/>
</dbReference>
<dbReference type="InterPro" id="IPR005642">
    <property type="entry name" value="LysO"/>
</dbReference>
<dbReference type="GO" id="GO:0015661">
    <property type="term" value="F:L-lysine efflux transmembrane transporter activity"/>
    <property type="evidence" value="ECO:0007669"/>
    <property type="project" value="InterPro"/>
</dbReference>
<reference evidence="2" key="1">
    <citation type="journal article" date="2021" name="PeerJ">
        <title>Extensive microbial diversity within the chicken gut microbiome revealed by metagenomics and culture.</title>
        <authorList>
            <person name="Gilroy R."/>
            <person name="Ravi A."/>
            <person name="Getino M."/>
            <person name="Pursley I."/>
            <person name="Horton D.L."/>
            <person name="Alikhan N.F."/>
            <person name="Baker D."/>
            <person name="Gharbi K."/>
            <person name="Hall N."/>
            <person name="Watson M."/>
            <person name="Adriaenssens E.M."/>
            <person name="Foster-Nyarko E."/>
            <person name="Jarju S."/>
            <person name="Secka A."/>
            <person name="Antonio M."/>
            <person name="Oren A."/>
            <person name="Chaudhuri R.R."/>
            <person name="La Ragione R."/>
            <person name="Hildebrand F."/>
            <person name="Pallen M.J."/>
        </authorList>
    </citation>
    <scope>NUCLEOTIDE SEQUENCE</scope>
    <source>
        <strain evidence="2">G3-2149</strain>
    </source>
</reference>
<protein>
    <submittedName>
        <fullName evidence="2">LysO family transporter</fullName>
    </submittedName>
</protein>
<keyword evidence="1" id="KW-1133">Transmembrane helix</keyword>